<evidence type="ECO:0000256" key="5">
    <source>
        <dbReference type="ARBA" id="ARBA00023136"/>
    </source>
</evidence>
<feature type="domain" description="RDD" evidence="7">
    <location>
        <begin position="11"/>
        <end position="158"/>
    </location>
</feature>
<feature type="transmembrane region" description="Helical" evidence="6">
    <location>
        <begin position="99"/>
        <end position="120"/>
    </location>
</feature>
<name>A0ABT0YM21_9BURK</name>
<dbReference type="PANTHER" id="PTHR36115">
    <property type="entry name" value="PROLINE-RICH ANTIGEN HOMOLOG-RELATED"/>
    <property type="match status" value="1"/>
</dbReference>
<accession>A0ABT0YM21</accession>
<comment type="caution">
    <text evidence="8">The sequence shown here is derived from an EMBL/GenBank/DDBJ whole genome shotgun (WGS) entry which is preliminary data.</text>
</comment>
<dbReference type="PANTHER" id="PTHR36115:SF10">
    <property type="entry name" value="RDD DOMAIN-CONTAINING PROTEIN"/>
    <property type="match status" value="1"/>
</dbReference>
<evidence type="ECO:0000313" key="8">
    <source>
        <dbReference type="EMBL" id="MCM5679775.1"/>
    </source>
</evidence>
<evidence type="ECO:0000256" key="2">
    <source>
        <dbReference type="ARBA" id="ARBA00022475"/>
    </source>
</evidence>
<feature type="transmembrane region" description="Helical" evidence="6">
    <location>
        <begin position="20"/>
        <end position="40"/>
    </location>
</feature>
<sequence length="176" mass="19603">MMPATARQVAPPLRRRLACFLYESVLLFGVTFTAALVYSVAVNQQHALRGRLGLAAVLFVVAGIYFVWLWTHSGQTLAMQTWRIRVLTDSGQPLGVSRAVARFACSWVWFVPPLLAAWQLGYTRSGGLVFVAIAGWILFYAVLSFLHPRRQYWHDALCGTQLVSWEPAFATSGTPT</sequence>
<evidence type="ECO:0000256" key="1">
    <source>
        <dbReference type="ARBA" id="ARBA00004651"/>
    </source>
</evidence>
<dbReference type="Proteomes" id="UP001165541">
    <property type="component" value="Unassembled WGS sequence"/>
</dbReference>
<dbReference type="RefSeq" id="WP_251777988.1">
    <property type="nucleotide sequence ID" value="NZ_JAMKFE010000005.1"/>
</dbReference>
<dbReference type="Pfam" id="PF06271">
    <property type="entry name" value="RDD"/>
    <property type="match status" value="1"/>
</dbReference>
<protein>
    <submittedName>
        <fullName evidence="8">RDD family protein</fullName>
    </submittedName>
</protein>
<dbReference type="InterPro" id="IPR010432">
    <property type="entry name" value="RDD"/>
</dbReference>
<evidence type="ECO:0000313" key="9">
    <source>
        <dbReference type="Proteomes" id="UP001165541"/>
    </source>
</evidence>
<keyword evidence="9" id="KW-1185">Reference proteome</keyword>
<keyword evidence="3 6" id="KW-0812">Transmembrane</keyword>
<keyword evidence="2" id="KW-1003">Cell membrane</keyword>
<feature type="transmembrane region" description="Helical" evidence="6">
    <location>
        <begin position="126"/>
        <end position="146"/>
    </location>
</feature>
<proteinExistence type="predicted"/>
<feature type="transmembrane region" description="Helical" evidence="6">
    <location>
        <begin position="52"/>
        <end position="70"/>
    </location>
</feature>
<evidence type="ECO:0000256" key="6">
    <source>
        <dbReference type="SAM" id="Phobius"/>
    </source>
</evidence>
<evidence type="ECO:0000256" key="4">
    <source>
        <dbReference type="ARBA" id="ARBA00022989"/>
    </source>
</evidence>
<evidence type="ECO:0000256" key="3">
    <source>
        <dbReference type="ARBA" id="ARBA00022692"/>
    </source>
</evidence>
<dbReference type="EMBL" id="JAMKFE010000005">
    <property type="protein sequence ID" value="MCM5679775.1"/>
    <property type="molecule type" value="Genomic_DNA"/>
</dbReference>
<evidence type="ECO:0000259" key="7">
    <source>
        <dbReference type="Pfam" id="PF06271"/>
    </source>
</evidence>
<keyword evidence="5 6" id="KW-0472">Membrane</keyword>
<reference evidence="8" key="1">
    <citation type="submission" date="2022-05" db="EMBL/GenBank/DDBJ databases">
        <title>Schlegelella sp. nov., isolated from mangrove soil.</title>
        <authorList>
            <person name="Liu Y."/>
            <person name="Ge X."/>
            <person name="Liu W."/>
        </authorList>
    </citation>
    <scope>NUCLEOTIDE SEQUENCE</scope>
    <source>
        <strain evidence="8">S2-27</strain>
    </source>
</reference>
<organism evidence="8 9">
    <name type="scientific">Caldimonas mangrovi</name>
    <dbReference type="NCBI Taxonomy" id="2944811"/>
    <lineage>
        <taxon>Bacteria</taxon>
        <taxon>Pseudomonadati</taxon>
        <taxon>Pseudomonadota</taxon>
        <taxon>Betaproteobacteria</taxon>
        <taxon>Burkholderiales</taxon>
        <taxon>Sphaerotilaceae</taxon>
        <taxon>Caldimonas</taxon>
    </lineage>
</organism>
<keyword evidence="4 6" id="KW-1133">Transmembrane helix</keyword>
<dbReference type="InterPro" id="IPR051791">
    <property type="entry name" value="Pra-immunoreactive"/>
</dbReference>
<gene>
    <name evidence="8" type="ORF">M8A51_09525</name>
</gene>
<comment type="subcellular location">
    <subcellularLocation>
        <location evidence="1">Cell membrane</location>
        <topology evidence="1">Multi-pass membrane protein</topology>
    </subcellularLocation>
</comment>